<proteinExistence type="predicted"/>
<dbReference type="Pfam" id="PF02397">
    <property type="entry name" value="Bac_transf"/>
    <property type="match status" value="1"/>
</dbReference>
<dbReference type="InterPro" id="IPR003362">
    <property type="entry name" value="Bact_transf"/>
</dbReference>
<protein>
    <submittedName>
        <fullName evidence="3">Bacterial sugar transferase</fullName>
    </submittedName>
</protein>
<accession>A0A1W1BR93</accession>
<dbReference type="AlphaFoldDB" id="A0A1W1BR93"/>
<organism evidence="3">
    <name type="scientific">hydrothermal vent metagenome</name>
    <dbReference type="NCBI Taxonomy" id="652676"/>
    <lineage>
        <taxon>unclassified sequences</taxon>
        <taxon>metagenomes</taxon>
        <taxon>ecological metagenomes</taxon>
    </lineage>
</organism>
<name>A0A1W1BR93_9ZZZZ</name>
<reference evidence="3" key="1">
    <citation type="submission" date="2016-10" db="EMBL/GenBank/DDBJ databases">
        <authorList>
            <person name="de Groot N.N."/>
        </authorList>
    </citation>
    <scope>NUCLEOTIDE SEQUENCE</scope>
</reference>
<dbReference type="PANTHER" id="PTHR30576:SF20">
    <property type="entry name" value="QUINOVOSAMINEPHOSPHOTRANSFERAE-RELATED"/>
    <property type="match status" value="1"/>
</dbReference>
<keyword evidence="1" id="KW-0812">Transmembrane</keyword>
<feature type="domain" description="Bacterial sugar transferase" evidence="2">
    <location>
        <begin position="9"/>
        <end position="197"/>
    </location>
</feature>
<evidence type="ECO:0000313" key="3">
    <source>
        <dbReference type="EMBL" id="SFV55971.1"/>
    </source>
</evidence>
<dbReference type="GO" id="GO:0016780">
    <property type="term" value="F:phosphotransferase activity, for other substituted phosphate groups"/>
    <property type="evidence" value="ECO:0007669"/>
    <property type="project" value="TreeGrafter"/>
</dbReference>
<keyword evidence="1" id="KW-1133">Transmembrane helix</keyword>
<evidence type="ECO:0000259" key="2">
    <source>
        <dbReference type="Pfam" id="PF02397"/>
    </source>
</evidence>
<keyword evidence="3" id="KW-0808">Transferase</keyword>
<dbReference type="EMBL" id="FPHE01000066">
    <property type="protein sequence ID" value="SFV55971.1"/>
    <property type="molecule type" value="Genomic_DNA"/>
</dbReference>
<keyword evidence="1" id="KW-0472">Membrane</keyword>
<evidence type="ECO:0000256" key="1">
    <source>
        <dbReference type="SAM" id="Phobius"/>
    </source>
</evidence>
<sequence length="198" mass="22696">MTAWGRLIKRAFDIILAILGIVLTFWIMILAVIVASIETKSFGLFVQKRVGKDSKLFRVFKIKTMKEVEGVDTTVTTSKDMRITKSGKFFRDTKIDELPQLFNVLFGSMSFVGPRPDVEGYADKLEGDDRIILSIRPAITGPASLKYKNEEEILAKQSNPKEYNDKVIWVDKVAINKKYIKEWSFKKDIYYIIKTVKG</sequence>
<dbReference type="PANTHER" id="PTHR30576">
    <property type="entry name" value="COLANIC BIOSYNTHESIS UDP-GLUCOSE LIPID CARRIER TRANSFERASE"/>
    <property type="match status" value="1"/>
</dbReference>
<gene>
    <name evidence="3" type="ORF">MNB_SV-12-1795</name>
</gene>
<feature type="transmembrane region" description="Helical" evidence="1">
    <location>
        <begin position="12"/>
        <end position="37"/>
    </location>
</feature>